<organism evidence="2 3">
    <name type="scientific">Dyella choica</name>
    <dbReference type="NCBI Taxonomy" id="1927959"/>
    <lineage>
        <taxon>Bacteria</taxon>
        <taxon>Pseudomonadati</taxon>
        <taxon>Pseudomonadota</taxon>
        <taxon>Gammaproteobacteria</taxon>
        <taxon>Lysobacterales</taxon>
        <taxon>Rhodanobacteraceae</taxon>
        <taxon>Dyella</taxon>
    </lineage>
</organism>
<feature type="signal peptide" evidence="1">
    <location>
        <begin position="1"/>
        <end position="28"/>
    </location>
</feature>
<keyword evidence="3" id="KW-1185">Reference proteome</keyword>
<proteinExistence type="predicted"/>
<dbReference type="OrthoDB" id="6001268at2"/>
<evidence type="ECO:0000313" key="3">
    <source>
        <dbReference type="Proteomes" id="UP000274358"/>
    </source>
</evidence>
<reference evidence="2 3" key="1">
    <citation type="submission" date="2018-12" db="EMBL/GenBank/DDBJ databases">
        <title>Dyella dinghuensis sp. nov. DHOA06 and Dyella choica sp. nov. 4M-K27, isolated from forest soil.</title>
        <authorList>
            <person name="Qiu L.-H."/>
            <person name="Gao Z.-H."/>
        </authorList>
    </citation>
    <scope>NUCLEOTIDE SEQUENCE [LARGE SCALE GENOMIC DNA]</scope>
    <source>
        <strain evidence="2 3">4M-K27</strain>
    </source>
</reference>
<protein>
    <submittedName>
        <fullName evidence="2">Uncharacterized protein</fullName>
    </submittedName>
</protein>
<gene>
    <name evidence="2" type="ORF">EKH80_20505</name>
</gene>
<dbReference type="Proteomes" id="UP000274358">
    <property type="component" value="Unassembled WGS sequence"/>
</dbReference>
<comment type="caution">
    <text evidence="2">The sequence shown here is derived from an EMBL/GenBank/DDBJ whole genome shotgun (WGS) entry which is preliminary data.</text>
</comment>
<dbReference type="EMBL" id="RYYV01000023">
    <property type="protein sequence ID" value="RUL70449.1"/>
    <property type="molecule type" value="Genomic_DNA"/>
</dbReference>
<sequence length="158" mass="15830">MSRTQGSFVRKAAFAGLTALCFSSVAFAQTTAPASGLGQSWPNAADVSAHPNWHVYVFVLNGIKYIQVNDLNGTVHAAVGTANGTSIVLPVGVDAQNVSTPAPNAPASTSSSATTTQTVYQDSSTTVTATPQSSGATAFKVLSVESCPTASCSGSGGS</sequence>
<evidence type="ECO:0000313" key="2">
    <source>
        <dbReference type="EMBL" id="RUL70449.1"/>
    </source>
</evidence>
<evidence type="ECO:0000256" key="1">
    <source>
        <dbReference type="SAM" id="SignalP"/>
    </source>
</evidence>
<accession>A0A3S0RHU9</accession>
<name>A0A3S0RHU9_9GAMM</name>
<dbReference type="RefSeq" id="WP_126686666.1">
    <property type="nucleotide sequence ID" value="NZ_RYYV01000023.1"/>
</dbReference>
<keyword evidence="1" id="KW-0732">Signal</keyword>
<dbReference type="AlphaFoldDB" id="A0A3S0RHU9"/>
<feature type="chain" id="PRO_5018664901" evidence="1">
    <location>
        <begin position="29"/>
        <end position="158"/>
    </location>
</feature>